<protein>
    <submittedName>
        <fullName evidence="2">tRNA(Ile)-lysidine synthase</fullName>
    </submittedName>
</protein>
<feature type="non-terminal residue" evidence="2">
    <location>
        <position position="204"/>
    </location>
</feature>
<accession>K1TT97</accession>
<dbReference type="NCBIfam" id="TIGR02433">
    <property type="entry name" value="lysidine_TilS_C"/>
    <property type="match status" value="1"/>
</dbReference>
<name>K1TT97_9ZZZZ</name>
<dbReference type="GO" id="GO:0005737">
    <property type="term" value="C:cytoplasm"/>
    <property type="evidence" value="ECO:0007669"/>
    <property type="project" value="InterPro"/>
</dbReference>
<dbReference type="GO" id="GO:0016879">
    <property type="term" value="F:ligase activity, forming carbon-nitrogen bonds"/>
    <property type="evidence" value="ECO:0007669"/>
    <property type="project" value="InterPro"/>
</dbReference>
<dbReference type="AlphaFoldDB" id="K1TT97"/>
<sequence>ARTSEHLSAAEAVYLHVVEEARNAVVEQGDRLSIAALMRYPSPDAILYELLKTYGFTRPVAEDVYLSLTKESGKTFFSSTHRLIKDRDYLLLSPLVKEEVREYTLTGGEKVWSGPVELSFEKIVIKEDFHIRKDKNIAYFDYDKLTFPLTLRTWKEGDWFIPFGMKGRKKLSDYFSDHKFSRLDKERTWLLCSGGAVIWIVGER</sequence>
<dbReference type="EMBL" id="AJWZ01002467">
    <property type="protein sequence ID" value="EKC70879.1"/>
    <property type="molecule type" value="Genomic_DNA"/>
</dbReference>
<dbReference type="GO" id="GO:0008033">
    <property type="term" value="P:tRNA processing"/>
    <property type="evidence" value="ECO:0007669"/>
    <property type="project" value="InterPro"/>
</dbReference>
<evidence type="ECO:0000313" key="2">
    <source>
        <dbReference type="EMBL" id="EKC70879.1"/>
    </source>
</evidence>
<evidence type="ECO:0000259" key="1">
    <source>
        <dbReference type="SMART" id="SM00977"/>
    </source>
</evidence>
<dbReference type="SUPFAM" id="SSF56037">
    <property type="entry name" value="PheT/TilS domain"/>
    <property type="match status" value="1"/>
</dbReference>
<dbReference type="GO" id="GO:0005524">
    <property type="term" value="F:ATP binding"/>
    <property type="evidence" value="ECO:0007669"/>
    <property type="project" value="InterPro"/>
</dbReference>
<dbReference type="SMART" id="SM00977">
    <property type="entry name" value="TilS_C"/>
    <property type="match status" value="1"/>
</dbReference>
<dbReference type="InterPro" id="IPR012796">
    <property type="entry name" value="Lysidine-tRNA-synth_C"/>
</dbReference>
<feature type="domain" description="Lysidine-tRNA(Ile) synthetase C-terminal" evidence="1">
    <location>
        <begin position="149"/>
        <end position="204"/>
    </location>
</feature>
<gene>
    <name evidence="2" type="ORF">OBE_03669</name>
</gene>
<organism evidence="2">
    <name type="scientific">human gut metagenome</name>
    <dbReference type="NCBI Taxonomy" id="408170"/>
    <lineage>
        <taxon>unclassified sequences</taxon>
        <taxon>metagenomes</taxon>
        <taxon>organismal metagenomes</taxon>
    </lineage>
</organism>
<proteinExistence type="predicted"/>
<dbReference type="Pfam" id="PF11734">
    <property type="entry name" value="TilS_C"/>
    <property type="match status" value="1"/>
</dbReference>
<comment type="caution">
    <text evidence="2">The sequence shown here is derived from an EMBL/GenBank/DDBJ whole genome shotgun (WGS) entry which is preliminary data.</text>
</comment>
<feature type="non-terminal residue" evidence="2">
    <location>
        <position position="1"/>
    </location>
</feature>
<reference evidence="2" key="1">
    <citation type="journal article" date="2013" name="Environ. Microbiol.">
        <title>Microbiota from the distal guts of lean and obese adolescents exhibit partial functional redundancy besides clear differences in community structure.</title>
        <authorList>
            <person name="Ferrer M."/>
            <person name="Ruiz A."/>
            <person name="Lanza F."/>
            <person name="Haange S.B."/>
            <person name="Oberbach A."/>
            <person name="Till H."/>
            <person name="Bargiela R."/>
            <person name="Campoy C."/>
            <person name="Segura M.T."/>
            <person name="Richter M."/>
            <person name="von Bergen M."/>
            <person name="Seifert J."/>
            <person name="Suarez A."/>
        </authorList>
    </citation>
    <scope>NUCLEOTIDE SEQUENCE</scope>
</reference>